<name>A0A4W5LRJ2_9TELE</name>
<dbReference type="PANTHER" id="PTHR11533:SF172">
    <property type="entry name" value="AMINOPEPTIDASE N"/>
    <property type="match status" value="1"/>
</dbReference>
<keyword evidence="3" id="KW-1185">Reference proteome</keyword>
<organism evidence="2 3">
    <name type="scientific">Hucho hucho</name>
    <name type="common">huchen</name>
    <dbReference type="NCBI Taxonomy" id="62062"/>
    <lineage>
        <taxon>Eukaryota</taxon>
        <taxon>Metazoa</taxon>
        <taxon>Chordata</taxon>
        <taxon>Craniata</taxon>
        <taxon>Vertebrata</taxon>
        <taxon>Euteleostomi</taxon>
        <taxon>Actinopterygii</taxon>
        <taxon>Neopterygii</taxon>
        <taxon>Teleostei</taxon>
        <taxon>Protacanthopterygii</taxon>
        <taxon>Salmoniformes</taxon>
        <taxon>Salmonidae</taxon>
        <taxon>Salmoninae</taxon>
        <taxon>Hucho</taxon>
    </lineage>
</organism>
<dbReference type="Pfam" id="PF17900">
    <property type="entry name" value="Peptidase_M1_N"/>
    <property type="match status" value="1"/>
</dbReference>
<dbReference type="AlphaFoldDB" id="A0A4W5LRJ2"/>
<reference evidence="3" key="1">
    <citation type="submission" date="2018-06" db="EMBL/GenBank/DDBJ databases">
        <title>Genome assembly of Danube salmon.</title>
        <authorList>
            <person name="Macqueen D.J."/>
            <person name="Gundappa M.K."/>
        </authorList>
    </citation>
    <scope>NUCLEOTIDE SEQUENCE [LARGE SCALE GENOMIC DNA]</scope>
</reference>
<dbReference type="GO" id="GO:0005615">
    <property type="term" value="C:extracellular space"/>
    <property type="evidence" value="ECO:0007669"/>
    <property type="project" value="TreeGrafter"/>
</dbReference>
<dbReference type="Gene3D" id="2.60.40.1730">
    <property type="entry name" value="tricorn interacting facor f3 domain"/>
    <property type="match status" value="1"/>
</dbReference>
<dbReference type="Proteomes" id="UP000314982">
    <property type="component" value="Unassembled WGS sequence"/>
</dbReference>
<dbReference type="GO" id="GO:0005886">
    <property type="term" value="C:plasma membrane"/>
    <property type="evidence" value="ECO:0007669"/>
    <property type="project" value="TreeGrafter"/>
</dbReference>
<protein>
    <recommendedName>
        <fullName evidence="1">Aminopeptidase N-like N-terminal domain-containing protein</fullName>
    </recommendedName>
</protein>
<dbReference type="PRINTS" id="PR00756">
    <property type="entry name" value="ALADIPTASE"/>
</dbReference>
<dbReference type="GO" id="GO:0006508">
    <property type="term" value="P:proteolysis"/>
    <property type="evidence" value="ECO:0007669"/>
    <property type="project" value="InterPro"/>
</dbReference>
<dbReference type="GO" id="GO:0005737">
    <property type="term" value="C:cytoplasm"/>
    <property type="evidence" value="ECO:0007669"/>
    <property type="project" value="TreeGrafter"/>
</dbReference>
<evidence type="ECO:0000259" key="1">
    <source>
        <dbReference type="Pfam" id="PF17900"/>
    </source>
</evidence>
<dbReference type="InterPro" id="IPR001930">
    <property type="entry name" value="Peptidase_M1"/>
</dbReference>
<dbReference type="GO" id="GO:0042277">
    <property type="term" value="F:peptide binding"/>
    <property type="evidence" value="ECO:0007669"/>
    <property type="project" value="TreeGrafter"/>
</dbReference>
<feature type="domain" description="Aminopeptidase N-like N-terminal" evidence="1">
    <location>
        <begin position="1"/>
        <end position="68"/>
    </location>
</feature>
<dbReference type="STRING" id="62062.ENSHHUP00000028851"/>
<reference evidence="2" key="2">
    <citation type="submission" date="2025-08" db="UniProtKB">
        <authorList>
            <consortium name="Ensembl"/>
        </authorList>
    </citation>
    <scope>IDENTIFICATION</scope>
</reference>
<evidence type="ECO:0000313" key="3">
    <source>
        <dbReference type="Proteomes" id="UP000314982"/>
    </source>
</evidence>
<dbReference type="Ensembl" id="ENSHHUT00000030055.1">
    <property type="protein sequence ID" value="ENSHHUP00000028851.1"/>
    <property type="gene ID" value="ENSHHUG00000018409.1"/>
</dbReference>
<evidence type="ECO:0000313" key="2">
    <source>
        <dbReference type="Ensembl" id="ENSHHUP00000028851.1"/>
    </source>
</evidence>
<reference evidence="2" key="3">
    <citation type="submission" date="2025-09" db="UniProtKB">
        <authorList>
            <consortium name="Ensembl"/>
        </authorList>
    </citation>
    <scope>IDENTIFICATION</scope>
</reference>
<dbReference type="InterPro" id="IPR045357">
    <property type="entry name" value="Aminopeptidase_N-like_N"/>
</dbReference>
<dbReference type="GO" id="GO:0070006">
    <property type="term" value="F:metalloaminopeptidase activity"/>
    <property type="evidence" value="ECO:0007669"/>
    <property type="project" value="TreeGrafter"/>
</dbReference>
<proteinExistence type="predicted"/>
<dbReference type="SUPFAM" id="SSF63737">
    <property type="entry name" value="Leukotriene A4 hydrolase N-terminal domain"/>
    <property type="match status" value="1"/>
</dbReference>
<dbReference type="InterPro" id="IPR042097">
    <property type="entry name" value="Aminopeptidase_N-like_N_sf"/>
</dbReference>
<accession>A0A4W5LRJ2</accession>
<dbReference type="GO" id="GO:0008270">
    <property type="term" value="F:zinc ion binding"/>
    <property type="evidence" value="ECO:0007669"/>
    <property type="project" value="TreeGrafter"/>
</dbReference>
<sequence>MQATFARKAFPCFDEPAMKAVFHVTLIHLRGTVALSNGRDVETFNTTIDGTEVTMTRFEPTKRMSTYLLAFIVSDFAHITGSIENNNVLVIQSNSLVQSSALYIAEVGSSISIW</sequence>
<dbReference type="PANTHER" id="PTHR11533">
    <property type="entry name" value="PROTEASE M1 ZINC METALLOPROTEASE"/>
    <property type="match status" value="1"/>
</dbReference>
<dbReference type="InterPro" id="IPR050344">
    <property type="entry name" value="Peptidase_M1_aminopeptidases"/>
</dbReference>
<dbReference type="GO" id="GO:0043171">
    <property type="term" value="P:peptide catabolic process"/>
    <property type="evidence" value="ECO:0007669"/>
    <property type="project" value="TreeGrafter"/>
</dbReference>
<dbReference type="GeneTree" id="ENSGT00940000164605"/>